<dbReference type="EMBL" id="AMQN01027889">
    <property type="status" value="NOT_ANNOTATED_CDS"/>
    <property type="molecule type" value="Genomic_DNA"/>
</dbReference>
<accession>R7U0M3</accession>
<dbReference type="EMBL" id="KB308732">
    <property type="protein sequence ID" value="ELT96745.1"/>
    <property type="molecule type" value="Genomic_DNA"/>
</dbReference>
<dbReference type="HOGENOM" id="CLU_586962_0_0_1"/>
<dbReference type="Pfam" id="PF01683">
    <property type="entry name" value="EB"/>
    <property type="match status" value="1"/>
</dbReference>
<evidence type="ECO:0000259" key="1">
    <source>
        <dbReference type="Pfam" id="PF01683"/>
    </source>
</evidence>
<gene>
    <name evidence="2" type="ORF">CAPTEDRAFT_192630</name>
</gene>
<organism evidence="2">
    <name type="scientific">Capitella teleta</name>
    <name type="common">Polychaete worm</name>
    <dbReference type="NCBI Taxonomy" id="283909"/>
    <lineage>
        <taxon>Eukaryota</taxon>
        <taxon>Metazoa</taxon>
        <taxon>Spiralia</taxon>
        <taxon>Lophotrochozoa</taxon>
        <taxon>Annelida</taxon>
        <taxon>Polychaeta</taxon>
        <taxon>Sedentaria</taxon>
        <taxon>Scolecida</taxon>
        <taxon>Capitellidae</taxon>
        <taxon>Capitella</taxon>
    </lineage>
</organism>
<feature type="domain" description="EB" evidence="1">
    <location>
        <begin position="330"/>
        <end position="372"/>
    </location>
</feature>
<dbReference type="AlphaFoldDB" id="R7U0M3"/>
<dbReference type="OrthoDB" id="410104at2759"/>
<dbReference type="InterPro" id="IPR006149">
    <property type="entry name" value="EB_dom"/>
</dbReference>
<reference evidence="2 4" key="2">
    <citation type="journal article" date="2013" name="Nature">
        <title>Insights into bilaterian evolution from three spiralian genomes.</title>
        <authorList>
            <person name="Simakov O."/>
            <person name="Marletaz F."/>
            <person name="Cho S.J."/>
            <person name="Edsinger-Gonzales E."/>
            <person name="Havlak P."/>
            <person name="Hellsten U."/>
            <person name="Kuo D.H."/>
            <person name="Larsson T."/>
            <person name="Lv J."/>
            <person name="Arendt D."/>
            <person name="Savage R."/>
            <person name="Osoegawa K."/>
            <person name="de Jong P."/>
            <person name="Grimwood J."/>
            <person name="Chapman J.A."/>
            <person name="Shapiro H."/>
            <person name="Aerts A."/>
            <person name="Otillar R.P."/>
            <person name="Terry A.Y."/>
            <person name="Boore J.L."/>
            <person name="Grigoriev I.V."/>
            <person name="Lindberg D.R."/>
            <person name="Seaver E.C."/>
            <person name="Weisblat D.A."/>
            <person name="Putnam N.H."/>
            <person name="Rokhsar D.S."/>
        </authorList>
    </citation>
    <scope>NUCLEOTIDE SEQUENCE</scope>
    <source>
        <strain evidence="2 4">I ESC-2004</strain>
    </source>
</reference>
<evidence type="ECO:0000313" key="3">
    <source>
        <dbReference type="EnsemblMetazoa" id="CapteP192630"/>
    </source>
</evidence>
<proteinExistence type="predicted"/>
<protein>
    <recommendedName>
        <fullName evidence="1">EB domain-containing protein</fullName>
    </recommendedName>
</protein>
<reference evidence="3" key="3">
    <citation type="submission" date="2015-06" db="UniProtKB">
        <authorList>
            <consortium name="EnsemblMetazoa"/>
        </authorList>
    </citation>
    <scope>IDENTIFICATION</scope>
</reference>
<evidence type="ECO:0000313" key="2">
    <source>
        <dbReference type="EMBL" id="ELT96745.1"/>
    </source>
</evidence>
<reference evidence="4" key="1">
    <citation type="submission" date="2012-12" db="EMBL/GenBank/DDBJ databases">
        <authorList>
            <person name="Hellsten U."/>
            <person name="Grimwood J."/>
            <person name="Chapman J.A."/>
            <person name="Shapiro H."/>
            <person name="Aerts A."/>
            <person name="Otillar R.P."/>
            <person name="Terry A.Y."/>
            <person name="Boore J.L."/>
            <person name="Simakov O."/>
            <person name="Marletaz F."/>
            <person name="Cho S.-J."/>
            <person name="Edsinger-Gonzales E."/>
            <person name="Havlak P."/>
            <person name="Kuo D.-H."/>
            <person name="Larsson T."/>
            <person name="Lv J."/>
            <person name="Arendt D."/>
            <person name="Savage R."/>
            <person name="Osoegawa K."/>
            <person name="de Jong P."/>
            <person name="Lindberg D.R."/>
            <person name="Seaver E.C."/>
            <person name="Weisblat D.A."/>
            <person name="Putnam N.H."/>
            <person name="Grigoriev I.V."/>
            <person name="Rokhsar D.S."/>
        </authorList>
    </citation>
    <scope>NUCLEOTIDE SEQUENCE</scope>
    <source>
        <strain evidence="4">I ESC-2004</strain>
    </source>
</reference>
<name>R7U0M3_CAPTE</name>
<dbReference type="Proteomes" id="UP000014760">
    <property type="component" value="Unassembled WGS sequence"/>
</dbReference>
<dbReference type="EnsemblMetazoa" id="CapteT192630">
    <property type="protein sequence ID" value="CapteP192630"/>
    <property type="gene ID" value="CapteG192630"/>
</dbReference>
<dbReference type="EMBL" id="AMQN01027890">
    <property type="status" value="NOT_ANNOTATED_CDS"/>
    <property type="molecule type" value="Genomic_DNA"/>
</dbReference>
<keyword evidence="4" id="KW-1185">Reference proteome</keyword>
<sequence length="466" mass="52648">MRWFVPDQEQAGAIPGRSCIDHIVTLRLLINFAMHKKEKLYIVYVDFSKAYDGEKKAKRVVKLINFLSRNRDAPFLVKKKVFDAVFLTSILYSCESWFETPVDKLQIMFNSALKSLLGVRKTTPNILCLIECGYPPLKFYIKEQQRRYFCKIFVRSHNVDLDDPLIFALHLHTSARTDLVSQELAQAARRANSVCTKDKDCDVNKGQECRRHYEGCPKGQCFCKPNTYQPRHSDECKPIILGYDQCLKESDCPDSMSCQNGKCVCLSGYMTPDGIQCLLRHHRLLGQECSTFDHTCVQLGIASRRYTHLGVTCGTSGSCECTGGKKHVGYSCMKWNINEQGCGDSYQCQGGALCVRGTCRCPSGYSVYNSQCVKRGDNAPETRRSTSGASDLKNVGLAFLLFTCSILILTRSTNICYQNVFPCTSSLVRPGSRALTRCLYDYYDVHPSKPKIYVDVILYQHHNAPV</sequence>
<evidence type="ECO:0000313" key="4">
    <source>
        <dbReference type="Proteomes" id="UP000014760"/>
    </source>
</evidence>